<keyword evidence="3 6" id="KW-0812">Transmembrane</keyword>
<dbReference type="PROSITE" id="PS00217">
    <property type="entry name" value="SUGAR_TRANSPORT_2"/>
    <property type="match status" value="1"/>
</dbReference>
<evidence type="ECO:0000313" key="8">
    <source>
        <dbReference type="EMBL" id="KAL1599358.1"/>
    </source>
</evidence>
<feature type="transmembrane region" description="Helical" evidence="6">
    <location>
        <begin position="320"/>
        <end position="341"/>
    </location>
</feature>
<feature type="transmembrane region" description="Helical" evidence="6">
    <location>
        <begin position="348"/>
        <end position="370"/>
    </location>
</feature>
<evidence type="ECO:0000256" key="2">
    <source>
        <dbReference type="ARBA" id="ARBA00010992"/>
    </source>
</evidence>
<feature type="domain" description="Major facilitator superfamily (MFS) profile" evidence="7">
    <location>
        <begin position="27"/>
        <end position="377"/>
    </location>
</feature>
<feature type="transmembrane region" description="Helical" evidence="6">
    <location>
        <begin position="286"/>
        <end position="308"/>
    </location>
</feature>
<evidence type="ECO:0000256" key="4">
    <source>
        <dbReference type="ARBA" id="ARBA00022989"/>
    </source>
</evidence>
<proteinExistence type="inferred from homology"/>
<evidence type="ECO:0000256" key="3">
    <source>
        <dbReference type="ARBA" id="ARBA00022692"/>
    </source>
</evidence>
<evidence type="ECO:0000256" key="1">
    <source>
        <dbReference type="ARBA" id="ARBA00004141"/>
    </source>
</evidence>
<dbReference type="InterPro" id="IPR020846">
    <property type="entry name" value="MFS_dom"/>
</dbReference>
<evidence type="ECO:0000313" key="9">
    <source>
        <dbReference type="Proteomes" id="UP001521222"/>
    </source>
</evidence>
<organism evidence="8 9">
    <name type="scientific">Nothophoma quercina</name>
    <dbReference type="NCBI Taxonomy" id="749835"/>
    <lineage>
        <taxon>Eukaryota</taxon>
        <taxon>Fungi</taxon>
        <taxon>Dikarya</taxon>
        <taxon>Ascomycota</taxon>
        <taxon>Pezizomycotina</taxon>
        <taxon>Dothideomycetes</taxon>
        <taxon>Pleosporomycetidae</taxon>
        <taxon>Pleosporales</taxon>
        <taxon>Pleosporineae</taxon>
        <taxon>Didymellaceae</taxon>
        <taxon>Nothophoma</taxon>
    </lineage>
</organism>
<reference evidence="8 9" key="1">
    <citation type="submission" date="2024-02" db="EMBL/GenBank/DDBJ databases">
        <title>De novo assembly and annotation of 12 fungi associated with fruit tree decline syndrome in Ontario, Canada.</title>
        <authorList>
            <person name="Sulman M."/>
            <person name="Ellouze W."/>
            <person name="Ilyukhin E."/>
        </authorList>
    </citation>
    <scope>NUCLEOTIDE SEQUENCE [LARGE SCALE GENOMIC DNA]</scope>
    <source>
        <strain evidence="8 9">M97-236</strain>
    </source>
</reference>
<dbReference type="SUPFAM" id="SSF103473">
    <property type="entry name" value="MFS general substrate transporter"/>
    <property type="match status" value="1"/>
</dbReference>
<dbReference type="InterPro" id="IPR050360">
    <property type="entry name" value="MFS_Sugar_Transporters"/>
</dbReference>
<dbReference type="Proteomes" id="UP001521222">
    <property type="component" value="Unassembled WGS sequence"/>
</dbReference>
<feature type="transmembrane region" description="Helical" evidence="6">
    <location>
        <begin position="134"/>
        <end position="156"/>
    </location>
</feature>
<dbReference type="InterPro" id="IPR036259">
    <property type="entry name" value="MFS_trans_sf"/>
</dbReference>
<feature type="transmembrane region" description="Helical" evidence="6">
    <location>
        <begin position="168"/>
        <end position="188"/>
    </location>
</feature>
<dbReference type="InterPro" id="IPR005829">
    <property type="entry name" value="Sugar_transporter_CS"/>
</dbReference>
<evidence type="ECO:0000259" key="7">
    <source>
        <dbReference type="PROSITE" id="PS50850"/>
    </source>
</evidence>
<comment type="similarity">
    <text evidence="2">Belongs to the major facilitator superfamily. Sugar transporter (TC 2.A.1.1) family.</text>
</comment>
<dbReference type="PANTHER" id="PTHR48022">
    <property type="entry name" value="PLASTIDIC GLUCOSE TRANSPORTER 4"/>
    <property type="match status" value="1"/>
</dbReference>
<keyword evidence="9" id="KW-1185">Reference proteome</keyword>
<dbReference type="Pfam" id="PF00083">
    <property type="entry name" value="Sugar_tr"/>
    <property type="match status" value="1"/>
</dbReference>
<evidence type="ECO:0000256" key="6">
    <source>
        <dbReference type="SAM" id="Phobius"/>
    </source>
</evidence>
<name>A0ABR3R516_9PLEO</name>
<keyword evidence="5 6" id="KW-0472">Membrane</keyword>
<dbReference type="InterPro" id="IPR005828">
    <property type="entry name" value="MFS_sugar_transport-like"/>
</dbReference>
<feature type="transmembrane region" description="Helical" evidence="6">
    <location>
        <begin position="104"/>
        <end position="122"/>
    </location>
</feature>
<feature type="transmembrane region" description="Helical" evidence="6">
    <location>
        <begin position="24"/>
        <end position="51"/>
    </location>
</feature>
<evidence type="ECO:0000256" key="5">
    <source>
        <dbReference type="ARBA" id="ARBA00023136"/>
    </source>
</evidence>
<gene>
    <name evidence="8" type="ORF">SLS59_006375</name>
</gene>
<keyword evidence="4 6" id="KW-1133">Transmembrane helix</keyword>
<dbReference type="Gene3D" id="1.20.1250.20">
    <property type="entry name" value="MFS general substrate transporter like domains"/>
    <property type="match status" value="1"/>
</dbReference>
<protein>
    <recommendedName>
        <fullName evidence="7">Major facilitator superfamily (MFS) profile domain-containing protein</fullName>
    </recommendedName>
</protein>
<dbReference type="EMBL" id="JAKIXB020000020">
    <property type="protein sequence ID" value="KAL1599358.1"/>
    <property type="molecule type" value="Genomic_DNA"/>
</dbReference>
<dbReference type="PANTHER" id="PTHR48022:SF41">
    <property type="entry name" value="MAJOR FACILITATOR SUPERFAMILY (MFS) PROFILE DOMAIN-CONTAINING PROTEIN"/>
    <property type="match status" value="1"/>
</dbReference>
<comment type="subcellular location">
    <subcellularLocation>
        <location evidence="1">Membrane</location>
        <topology evidence="1">Multi-pass membrane protein</topology>
    </subcellularLocation>
</comment>
<comment type="caution">
    <text evidence="8">The sequence shown here is derived from an EMBL/GenBank/DDBJ whole genome shotgun (WGS) entry which is preliminary data.</text>
</comment>
<feature type="transmembrane region" description="Helical" evidence="6">
    <location>
        <begin position="71"/>
        <end position="92"/>
    </location>
</feature>
<sequence length="377" mass="40537">MGVPTVASNNREGLWKELLLHRKISYFCVGLMSVALLTGFDTVVIGTITALPYFQRDFGELYNGSYIVPSLWLALWSAVAPIGQMTGAVLAGWVQDQFGRCKSIILGSLISAVAIAVCYVSDQPDDIGARRGVLLAGKTILGFALGIMLATTQTYMSEVAPPAIRGPILGLIPTGILLGQLTGAIVIWSQSSIDSANSYLISIAAQWPFCAAPLVVALVLPESPTWYLHKGHTNSALRSLGKLYSDEEDARKALDEMVLSIEEERTTQDGAYKDCFKGTDRRRTWIVLWASVIPIVLGLPLLAQASYFMQVVGMEASLSLVILILGVALGFIGNGIGLWVMSKVGRRTLILTSLGTSVVLWLGMGVAGIWSGTVTIW</sequence>
<accession>A0ABR3R516</accession>
<dbReference type="PROSITE" id="PS50850">
    <property type="entry name" value="MFS"/>
    <property type="match status" value="1"/>
</dbReference>